<evidence type="ECO:0000313" key="4">
    <source>
        <dbReference type="EMBL" id="VUX46978.1"/>
    </source>
</evidence>
<dbReference type="PROSITE" id="PS51186">
    <property type="entry name" value="GNAT"/>
    <property type="match status" value="1"/>
</dbReference>
<evidence type="ECO:0000313" key="5">
    <source>
        <dbReference type="Proteomes" id="UP000326641"/>
    </source>
</evidence>
<organism evidence="4 5">
    <name type="scientific">Candidatus Defluviicoccus seviourii</name>
    <dbReference type="NCBI Taxonomy" id="2565273"/>
    <lineage>
        <taxon>Bacteria</taxon>
        <taxon>Pseudomonadati</taxon>
        <taxon>Pseudomonadota</taxon>
        <taxon>Alphaproteobacteria</taxon>
        <taxon>Rhodospirillales</taxon>
        <taxon>Rhodospirillaceae</taxon>
        <taxon>Defluviicoccus</taxon>
    </lineage>
</organism>
<dbReference type="AlphaFoldDB" id="A0A564WG54"/>
<dbReference type="InterPro" id="IPR045047">
    <property type="entry name" value="Ard1-like"/>
</dbReference>
<keyword evidence="2" id="KW-0012">Acyltransferase</keyword>
<dbReference type="SUPFAM" id="SSF55729">
    <property type="entry name" value="Acyl-CoA N-acyltransferases (Nat)"/>
    <property type="match status" value="1"/>
</dbReference>
<reference evidence="4" key="1">
    <citation type="submission" date="2018-11" db="EMBL/GenBank/DDBJ databases">
        <authorList>
            <person name="Onetto C."/>
        </authorList>
    </citation>
    <scope>NUCLEOTIDE SEQUENCE [LARGE SCALE GENOMIC DNA]</scope>
</reference>
<proteinExistence type="predicted"/>
<dbReference type="InterPro" id="IPR000182">
    <property type="entry name" value="GNAT_dom"/>
</dbReference>
<accession>A0A564WG54</accession>
<sequence>MCRRGCTLLPIGRSTPVSAASPVRQGLRFVADQHQRDHGADESAHPCAQSPAGAVSATIRPATLADIAALAAIEAGAFRCDLLTIRALKHLIKRANAATLVHVASGGAISGYTVVLFHRQRPAARLYSIAVASGYRRLGHGAALLLAAEQAAADNGANAMSLEVRADSTAAQHLYAMHGYTVCGKRQRYYADGTDAWKMRKQLLPRKHAADAVSEPKDAHVIKT</sequence>
<comment type="caution">
    <text evidence="4">The sequence shown here is derived from an EMBL/GenBank/DDBJ whole genome shotgun (WGS) entry which is preliminary data.</text>
</comment>
<dbReference type="PANTHER" id="PTHR23091">
    <property type="entry name" value="N-TERMINAL ACETYLTRANSFERASE"/>
    <property type="match status" value="1"/>
</dbReference>
<name>A0A564WG54_9PROT</name>
<protein>
    <recommendedName>
        <fullName evidence="3">N-acetyltransferase domain-containing protein</fullName>
    </recommendedName>
</protein>
<dbReference type="InterPro" id="IPR016181">
    <property type="entry name" value="Acyl_CoA_acyltransferase"/>
</dbReference>
<feature type="domain" description="N-acetyltransferase" evidence="3">
    <location>
        <begin position="57"/>
        <end position="204"/>
    </location>
</feature>
<keyword evidence="1" id="KW-0808">Transferase</keyword>
<dbReference type="Gene3D" id="3.40.630.30">
    <property type="match status" value="1"/>
</dbReference>
<evidence type="ECO:0000256" key="2">
    <source>
        <dbReference type="ARBA" id="ARBA00023315"/>
    </source>
</evidence>
<evidence type="ECO:0000256" key="1">
    <source>
        <dbReference type="ARBA" id="ARBA00022679"/>
    </source>
</evidence>
<gene>
    <name evidence="4" type="ORF">DF3PA_300011</name>
</gene>
<dbReference type="Proteomes" id="UP000326641">
    <property type="component" value="Unassembled WGS sequence"/>
</dbReference>
<dbReference type="PANTHER" id="PTHR23091:SF4">
    <property type="entry name" value="N-TERMINAL AMINO-ACID N(ALPHA)-ACETYLTRANSFERASE NATA"/>
    <property type="match status" value="1"/>
</dbReference>
<dbReference type="GO" id="GO:0031415">
    <property type="term" value="C:NatA complex"/>
    <property type="evidence" value="ECO:0007669"/>
    <property type="project" value="InterPro"/>
</dbReference>
<dbReference type="GO" id="GO:0004596">
    <property type="term" value="F:protein-N-terminal amino-acid acetyltransferase activity"/>
    <property type="evidence" value="ECO:0007669"/>
    <property type="project" value="InterPro"/>
</dbReference>
<dbReference type="EMBL" id="UXAT02000024">
    <property type="protein sequence ID" value="VUX46978.1"/>
    <property type="molecule type" value="Genomic_DNA"/>
</dbReference>
<keyword evidence="5" id="KW-1185">Reference proteome</keyword>
<dbReference type="Pfam" id="PF00583">
    <property type="entry name" value="Acetyltransf_1"/>
    <property type="match status" value="1"/>
</dbReference>
<evidence type="ECO:0000259" key="3">
    <source>
        <dbReference type="PROSITE" id="PS51186"/>
    </source>
</evidence>